<gene>
    <name evidence="1" type="ORF">NDU88_003808</name>
</gene>
<dbReference type="AlphaFoldDB" id="A0AAV7WQ30"/>
<evidence type="ECO:0000313" key="2">
    <source>
        <dbReference type="Proteomes" id="UP001066276"/>
    </source>
</evidence>
<evidence type="ECO:0000313" key="1">
    <source>
        <dbReference type="EMBL" id="KAJ1216202.1"/>
    </source>
</evidence>
<sequence>MDQPAREVVAPGPAAYEQQAIKLVGGHRQAGQRRLRSNLSRGRCQGYKMREAVAWDSIVGRVPVELRFMGLQARVIPRDRLPSSGCPQSSSHC</sequence>
<dbReference type="Proteomes" id="UP001066276">
    <property type="component" value="Chromosome 1_1"/>
</dbReference>
<name>A0AAV7WQ30_PLEWA</name>
<comment type="caution">
    <text evidence="1">The sequence shown here is derived from an EMBL/GenBank/DDBJ whole genome shotgun (WGS) entry which is preliminary data.</text>
</comment>
<dbReference type="EMBL" id="JANPWB010000001">
    <property type="protein sequence ID" value="KAJ1216202.1"/>
    <property type="molecule type" value="Genomic_DNA"/>
</dbReference>
<reference evidence="1" key="1">
    <citation type="journal article" date="2022" name="bioRxiv">
        <title>Sequencing and chromosome-scale assembly of the giantPleurodeles waltlgenome.</title>
        <authorList>
            <person name="Brown T."/>
            <person name="Elewa A."/>
            <person name="Iarovenko S."/>
            <person name="Subramanian E."/>
            <person name="Araus A.J."/>
            <person name="Petzold A."/>
            <person name="Susuki M."/>
            <person name="Suzuki K.-i.T."/>
            <person name="Hayashi T."/>
            <person name="Toyoda A."/>
            <person name="Oliveira C."/>
            <person name="Osipova E."/>
            <person name="Leigh N.D."/>
            <person name="Simon A."/>
            <person name="Yun M.H."/>
        </authorList>
    </citation>
    <scope>NUCLEOTIDE SEQUENCE</scope>
    <source>
        <strain evidence="1">20211129_DDA</strain>
        <tissue evidence="1">Liver</tissue>
    </source>
</reference>
<accession>A0AAV7WQ30</accession>
<proteinExistence type="predicted"/>
<keyword evidence="2" id="KW-1185">Reference proteome</keyword>
<protein>
    <submittedName>
        <fullName evidence="1">Uncharacterized protein</fullName>
    </submittedName>
</protein>
<organism evidence="1 2">
    <name type="scientific">Pleurodeles waltl</name>
    <name type="common">Iberian ribbed newt</name>
    <dbReference type="NCBI Taxonomy" id="8319"/>
    <lineage>
        <taxon>Eukaryota</taxon>
        <taxon>Metazoa</taxon>
        <taxon>Chordata</taxon>
        <taxon>Craniata</taxon>
        <taxon>Vertebrata</taxon>
        <taxon>Euteleostomi</taxon>
        <taxon>Amphibia</taxon>
        <taxon>Batrachia</taxon>
        <taxon>Caudata</taxon>
        <taxon>Salamandroidea</taxon>
        <taxon>Salamandridae</taxon>
        <taxon>Pleurodelinae</taxon>
        <taxon>Pleurodeles</taxon>
    </lineage>
</organism>